<dbReference type="GO" id="GO:0004430">
    <property type="term" value="F:1-phosphatidylinositol 4-kinase activity"/>
    <property type="evidence" value="ECO:0007669"/>
    <property type="project" value="TreeGrafter"/>
</dbReference>
<dbReference type="PROSITE" id="PS51545">
    <property type="entry name" value="PIK_HELICAL"/>
    <property type="match status" value="1"/>
</dbReference>
<dbReference type="GO" id="GO:0048015">
    <property type="term" value="P:phosphatidylinositol-mediated signaling"/>
    <property type="evidence" value="ECO:0007669"/>
    <property type="project" value="TreeGrafter"/>
</dbReference>
<dbReference type="EC" id="2.7.1.67" evidence="2"/>
<dbReference type="InterPro" id="IPR001263">
    <property type="entry name" value="PI3K_accessory_dom"/>
</dbReference>
<dbReference type="GO" id="GO:0005737">
    <property type="term" value="C:cytoplasm"/>
    <property type="evidence" value="ECO:0007669"/>
    <property type="project" value="TreeGrafter"/>
</dbReference>
<evidence type="ECO:0000313" key="7">
    <source>
        <dbReference type="WBParaSite" id="ECPE_0001087001-mRNA-1"/>
    </source>
</evidence>
<dbReference type="SUPFAM" id="SSF48371">
    <property type="entry name" value="ARM repeat"/>
    <property type="match status" value="1"/>
</dbReference>
<dbReference type="OrthoDB" id="6275502at2759"/>
<evidence type="ECO:0000256" key="1">
    <source>
        <dbReference type="ARBA" id="ARBA00006209"/>
    </source>
</evidence>
<reference evidence="5 6" key="2">
    <citation type="submission" date="2018-11" db="EMBL/GenBank/DDBJ databases">
        <authorList>
            <consortium name="Pathogen Informatics"/>
        </authorList>
    </citation>
    <scope>NUCLEOTIDE SEQUENCE [LARGE SCALE GENOMIC DNA]</scope>
    <source>
        <strain evidence="5 6">Egypt</strain>
    </source>
</reference>
<dbReference type="InterPro" id="IPR042236">
    <property type="entry name" value="PI3K_accessory_sf"/>
</dbReference>
<proteinExistence type="inferred from homology"/>
<dbReference type="AlphaFoldDB" id="A0A183AV51"/>
<dbReference type="PANTHER" id="PTHR10048:SF15">
    <property type="entry name" value="PHOSPHATIDYLINOSITOL 4-KINASE ALPHA"/>
    <property type="match status" value="1"/>
</dbReference>
<evidence type="ECO:0000256" key="2">
    <source>
        <dbReference type="ARBA" id="ARBA00012169"/>
    </source>
</evidence>
<dbReference type="PANTHER" id="PTHR10048">
    <property type="entry name" value="PHOSPHATIDYLINOSITOL KINASE"/>
    <property type="match status" value="1"/>
</dbReference>
<keyword evidence="6" id="KW-1185">Reference proteome</keyword>
<dbReference type="WBParaSite" id="ECPE_0001087001-mRNA-1">
    <property type="protein sequence ID" value="ECPE_0001087001-mRNA-1"/>
    <property type="gene ID" value="ECPE_0001087001"/>
</dbReference>
<dbReference type="Gene3D" id="3.30.1010.10">
    <property type="entry name" value="Phosphatidylinositol 3-kinase Catalytic Subunit, Chain A, domain 4"/>
    <property type="match status" value="1"/>
</dbReference>
<dbReference type="GO" id="GO:0046854">
    <property type="term" value="P:phosphatidylinositol phosphate biosynthetic process"/>
    <property type="evidence" value="ECO:0007669"/>
    <property type="project" value="InterPro"/>
</dbReference>
<accession>A0A183AV51</accession>
<keyword evidence="3" id="KW-0472">Membrane</keyword>
<dbReference type="Pfam" id="PF00613">
    <property type="entry name" value="PI3Ka"/>
    <property type="match status" value="1"/>
</dbReference>
<name>A0A183AV51_9TREM</name>
<dbReference type="InterPro" id="IPR015433">
    <property type="entry name" value="PI3/4_kinase"/>
</dbReference>
<evidence type="ECO:0000256" key="3">
    <source>
        <dbReference type="SAM" id="Phobius"/>
    </source>
</evidence>
<keyword evidence="3" id="KW-1133">Transmembrane helix</keyword>
<dbReference type="Gene3D" id="1.25.40.70">
    <property type="entry name" value="Phosphatidylinositol 3-kinase, accessory domain (PIK)"/>
    <property type="match status" value="1"/>
</dbReference>
<keyword evidence="3" id="KW-0812">Transmembrane</keyword>
<feature type="domain" description="PIK helical" evidence="4">
    <location>
        <begin position="15"/>
        <end position="196"/>
    </location>
</feature>
<dbReference type="GO" id="GO:0005886">
    <property type="term" value="C:plasma membrane"/>
    <property type="evidence" value="ECO:0007669"/>
    <property type="project" value="TreeGrafter"/>
</dbReference>
<evidence type="ECO:0000313" key="5">
    <source>
        <dbReference type="EMBL" id="VDP87700.1"/>
    </source>
</evidence>
<comment type="similarity">
    <text evidence="1">Belongs to the PI3/PI4-kinase family. Type III PI4K subfamily.</text>
</comment>
<dbReference type="InterPro" id="IPR016024">
    <property type="entry name" value="ARM-type_fold"/>
</dbReference>
<protein>
    <recommendedName>
        <fullName evidence="2">1-phosphatidylinositol 4-kinase</fullName>
        <ecNumber evidence="2">2.7.1.67</ecNumber>
    </recommendedName>
</protein>
<dbReference type="Proteomes" id="UP000272942">
    <property type="component" value="Unassembled WGS sequence"/>
</dbReference>
<dbReference type="SMART" id="SM00145">
    <property type="entry name" value="PI3Ka"/>
    <property type="match status" value="1"/>
</dbReference>
<organism evidence="7">
    <name type="scientific">Echinostoma caproni</name>
    <dbReference type="NCBI Taxonomy" id="27848"/>
    <lineage>
        <taxon>Eukaryota</taxon>
        <taxon>Metazoa</taxon>
        <taxon>Spiralia</taxon>
        <taxon>Lophotrochozoa</taxon>
        <taxon>Platyhelminthes</taxon>
        <taxon>Trematoda</taxon>
        <taxon>Digenea</taxon>
        <taxon>Plagiorchiida</taxon>
        <taxon>Echinostomata</taxon>
        <taxon>Echinostomatoidea</taxon>
        <taxon>Echinostomatidae</taxon>
        <taxon>Echinostoma</taxon>
    </lineage>
</organism>
<evidence type="ECO:0000313" key="6">
    <source>
        <dbReference type="Proteomes" id="UP000272942"/>
    </source>
</evidence>
<sequence length="361" mass="41176">RSSCAIQYYGYNASEIERLSVWFNPQSLPDRVCPKETEAATWLRDTVARERNWNKWASLAWELNPAVAIYLPQRDWYFRLRFVAYSVLTWAPVAPIVALSFFSRMYPQHPLTHQYAVRVLANYPSDTMIFYVPQLVQGLRYDKLGYLTESLLESARRSPLLAHQLLWNINTNMYLDEDGEKMDPDIGTHLATIRQLIIRHFTGPALAFYKREFEFFDQITGISGTIRLAPKGPARQKACLEALRQIAVRPGCYLPSNPDAIVLEIDYQSGTPMQSAAKAPFLARFKVFTTSYNVNTDHHQCSRVSYSFILLIPPPDPFIGLTLTSYDIYSCGFGPDFTQSDVSSRIQCEILSDLDASGLIL</sequence>
<reference evidence="7" key="1">
    <citation type="submission" date="2016-06" db="UniProtKB">
        <authorList>
            <consortium name="WormBaseParasite"/>
        </authorList>
    </citation>
    <scope>IDENTIFICATION</scope>
</reference>
<evidence type="ECO:0000259" key="4">
    <source>
        <dbReference type="PROSITE" id="PS51545"/>
    </source>
</evidence>
<feature type="transmembrane region" description="Helical" evidence="3">
    <location>
        <begin position="82"/>
        <end position="102"/>
    </location>
</feature>
<gene>
    <name evidence="5" type="ORF">ECPE_LOCUS10836</name>
</gene>
<dbReference type="EMBL" id="UZAN01049776">
    <property type="protein sequence ID" value="VDP87700.1"/>
    <property type="molecule type" value="Genomic_DNA"/>
</dbReference>